<evidence type="ECO:0000256" key="7">
    <source>
        <dbReference type="ARBA" id="ARBA00047899"/>
    </source>
</evidence>
<sequence>MLIAYAHLHSCDGDPQGARHLWITPAGSAHSVHSDSMHAEDAAIWAQDADLLPPQARGLFTERLLGVGGRSAAWLVECRLPGSSNITWAGDNPPSRLALKVPLKSLRSAPPLRSAQRELHAMLPLVHEYMVRPWGLVRTAQGQTGLLLEACTAGSLGQLQRSAGTLSPGECVTALTPVAQALNHLHERGAAHGDVTAANILLTPEGRPALGDLGDTVLLGMDAVYGTSEDDVHALASVTWSCLTGREPDAADRRVPLQSLVPEATDELTELIEVALSPYPTERPLAREFASELYESAPAEPLNLLPAVDDHALTELPTVLPGGRPSRRTDGLWHRLVRRMRRRR</sequence>
<keyword evidence="6" id="KW-0067">ATP-binding</keyword>
<dbReference type="Gene3D" id="1.10.510.10">
    <property type="entry name" value="Transferase(Phosphotransferase) domain 1"/>
    <property type="match status" value="1"/>
</dbReference>
<feature type="domain" description="Protein kinase" evidence="9">
    <location>
        <begin position="59"/>
        <end position="295"/>
    </location>
</feature>
<keyword evidence="4" id="KW-0547">Nucleotide-binding</keyword>
<gene>
    <name evidence="10" type="ORF">D3250_10540</name>
</gene>
<dbReference type="SUPFAM" id="SSF56112">
    <property type="entry name" value="Protein kinase-like (PK-like)"/>
    <property type="match status" value="1"/>
</dbReference>
<dbReference type="PANTHER" id="PTHR24361:SF433">
    <property type="entry name" value="PROTEIN KINASE DOMAIN-CONTAINING PROTEIN"/>
    <property type="match status" value="1"/>
</dbReference>
<evidence type="ECO:0000256" key="5">
    <source>
        <dbReference type="ARBA" id="ARBA00022777"/>
    </source>
</evidence>
<dbReference type="Proteomes" id="UP000266615">
    <property type="component" value="Unassembled WGS sequence"/>
</dbReference>
<comment type="catalytic activity">
    <reaction evidence="7">
        <text>L-threonyl-[protein] + ATP = O-phospho-L-threonyl-[protein] + ADP + H(+)</text>
        <dbReference type="Rhea" id="RHEA:46608"/>
        <dbReference type="Rhea" id="RHEA-COMP:11060"/>
        <dbReference type="Rhea" id="RHEA-COMP:11605"/>
        <dbReference type="ChEBI" id="CHEBI:15378"/>
        <dbReference type="ChEBI" id="CHEBI:30013"/>
        <dbReference type="ChEBI" id="CHEBI:30616"/>
        <dbReference type="ChEBI" id="CHEBI:61977"/>
        <dbReference type="ChEBI" id="CHEBI:456216"/>
        <dbReference type="EC" id="2.7.11.1"/>
    </reaction>
</comment>
<evidence type="ECO:0000256" key="8">
    <source>
        <dbReference type="ARBA" id="ARBA00048679"/>
    </source>
</evidence>
<evidence type="ECO:0000256" key="6">
    <source>
        <dbReference type="ARBA" id="ARBA00022840"/>
    </source>
</evidence>
<dbReference type="PROSITE" id="PS50011">
    <property type="entry name" value="PROTEIN_KINASE_DOM"/>
    <property type="match status" value="1"/>
</dbReference>
<dbReference type="InterPro" id="IPR000719">
    <property type="entry name" value="Prot_kinase_dom"/>
</dbReference>
<evidence type="ECO:0000259" key="9">
    <source>
        <dbReference type="PROSITE" id="PS50011"/>
    </source>
</evidence>
<name>A0A3A4EZF8_9MICC</name>
<protein>
    <recommendedName>
        <fullName evidence="1">non-specific serine/threonine protein kinase</fullName>
        <ecNumber evidence="1">2.7.11.1</ecNumber>
    </recommendedName>
</protein>
<keyword evidence="11" id="KW-1185">Reference proteome</keyword>
<evidence type="ECO:0000256" key="2">
    <source>
        <dbReference type="ARBA" id="ARBA00022527"/>
    </source>
</evidence>
<accession>A0A3A4EZF8</accession>
<dbReference type="EMBL" id="QYZP01000003">
    <property type="protein sequence ID" value="RJN31273.1"/>
    <property type="molecule type" value="Genomic_DNA"/>
</dbReference>
<dbReference type="GO" id="GO:0004674">
    <property type="term" value="F:protein serine/threonine kinase activity"/>
    <property type="evidence" value="ECO:0007669"/>
    <property type="project" value="UniProtKB-KW"/>
</dbReference>
<keyword evidence="3" id="KW-0808">Transferase</keyword>
<dbReference type="AlphaFoldDB" id="A0A3A4EZF8"/>
<dbReference type="InterPro" id="IPR053235">
    <property type="entry name" value="Ser_Thr_kinase"/>
</dbReference>
<dbReference type="Pfam" id="PF00069">
    <property type="entry name" value="Pkinase"/>
    <property type="match status" value="1"/>
</dbReference>
<proteinExistence type="predicted"/>
<evidence type="ECO:0000256" key="4">
    <source>
        <dbReference type="ARBA" id="ARBA00022741"/>
    </source>
</evidence>
<keyword evidence="2" id="KW-0723">Serine/threonine-protein kinase</keyword>
<dbReference type="InterPro" id="IPR011009">
    <property type="entry name" value="Kinase-like_dom_sf"/>
</dbReference>
<organism evidence="10 11">
    <name type="scientific">Nesterenkonia natronophila</name>
    <dbReference type="NCBI Taxonomy" id="2174932"/>
    <lineage>
        <taxon>Bacteria</taxon>
        <taxon>Bacillati</taxon>
        <taxon>Actinomycetota</taxon>
        <taxon>Actinomycetes</taxon>
        <taxon>Micrococcales</taxon>
        <taxon>Micrococcaceae</taxon>
        <taxon>Nesterenkonia</taxon>
    </lineage>
</organism>
<evidence type="ECO:0000313" key="11">
    <source>
        <dbReference type="Proteomes" id="UP000266615"/>
    </source>
</evidence>
<dbReference type="PANTHER" id="PTHR24361">
    <property type="entry name" value="MITOGEN-ACTIVATED KINASE KINASE KINASE"/>
    <property type="match status" value="1"/>
</dbReference>
<evidence type="ECO:0000256" key="1">
    <source>
        <dbReference type="ARBA" id="ARBA00012513"/>
    </source>
</evidence>
<comment type="catalytic activity">
    <reaction evidence="8">
        <text>L-seryl-[protein] + ATP = O-phospho-L-seryl-[protein] + ADP + H(+)</text>
        <dbReference type="Rhea" id="RHEA:17989"/>
        <dbReference type="Rhea" id="RHEA-COMP:9863"/>
        <dbReference type="Rhea" id="RHEA-COMP:11604"/>
        <dbReference type="ChEBI" id="CHEBI:15378"/>
        <dbReference type="ChEBI" id="CHEBI:29999"/>
        <dbReference type="ChEBI" id="CHEBI:30616"/>
        <dbReference type="ChEBI" id="CHEBI:83421"/>
        <dbReference type="ChEBI" id="CHEBI:456216"/>
        <dbReference type="EC" id="2.7.11.1"/>
    </reaction>
</comment>
<reference evidence="10 11" key="1">
    <citation type="submission" date="2018-09" db="EMBL/GenBank/DDBJ databases">
        <title>Nesterenkonia natronophila sp. nov., an alkaliphilic actinobacteriume isolated from a soda lake, and emended description of the genus Nesterenkonia.</title>
        <authorList>
            <person name="Menes R.J."/>
            <person name="Iriarte A."/>
        </authorList>
    </citation>
    <scope>NUCLEOTIDE SEQUENCE [LARGE SCALE GENOMIC DNA]</scope>
    <source>
        <strain evidence="10 11">M8</strain>
    </source>
</reference>
<evidence type="ECO:0000256" key="3">
    <source>
        <dbReference type="ARBA" id="ARBA00022679"/>
    </source>
</evidence>
<dbReference type="GO" id="GO:0005524">
    <property type="term" value="F:ATP binding"/>
    <property type="evidence" value="ECO:0007669"/>
    <property type="project" value="UniProtKB-KW"/>
</dbReference>
<dbReference type="GO" id="GO:0005737">
    <property type="term" value="C:cytoplasm"/>
    <property type="evidence" value="ECO:0007669"/>
    <property type="project" value="TreeGrafter"/>
</dbReference>
<dbReference type="EC" id="2.7.11.1" evidence="1"/>
<comment type="caution">
    <text evidence="10">The sequence shown here is derived from an EMBL/GenBank/DDBJ whole genome shotgun (WGS) entry which is preliminary data.</text>
</comment>
<evidence type="ECO:0000313" key="10">
    <source>
        <dbReference type="EMBL" id="RJN31273.1"/>
    </source>
</evidence>
<keyword evidence="5" id="KW-0418">Kinase</keyword>